<dbReference type="Proteomes" id="UP000194236">
    <property type="component" value="Unassembled WGS sequence"/>
</dbReference>
<comment type="caution">
    <text evidence="2">The sequence shown here is derived from an EMBL/GenBank/DDBJ whole genome shotgun (WGS) entry which is preliminary data.</text>
</comment>
<dbReference type="PANTHER" id="PTHR12100">
    <property type="entry name" value="SEC10"/>
    <property type="match status" value="1"/>
</dbReference>
<proteinExistence type="predicted"/>
<evidence type="ECO:0000313" key="3">
    <source>
        <dbReference type="Proteomes" id="UP000194236"/>
    </source>
</evidence>
<reference evidence="2 3" key="1">
    <citation type="submission" date="2017-03" db="EMBL/GenBank/DDBJ databases">
        <title>Genome Survey of Euroglyphus maynei.</title>
        <authorList>
            <person name="Arlian L.G."/>
            <person name="Morgan M.S."/>
            <person name="Rider S.D."/>
        </authorList>
    </citation>
    <scope>NUCLEOTIDE SEQUENCE [LARGE SCALE GENOMIC DNA]</scope>
    <source>
        <strain evidence="2">Arlian Lab</strain>
        <tissue evidence="2">Whole body</tissue>
    </source>
</reference>
<name>A0A1Y3BL66_EURMA</name>
<dbReference type="AlphaFoldDB" id="A0A1Y3BL66"/>
<feature type="non-terminal residue" evidence="2">
    <location>
        <position position="1"/>
    </location>
</feature>
<dbReference type="InterPro" id="IPR048627">
    <property type="entry name" value="Sec10_HB"/>
</dbReference>
<gene>
    <name evidence="2" type="ORF">BLA29_011025</name>
</gene>
<sequence>LNEKQFVNWVLPLISSTTKYSECIKRKREVYQQMEAKLNQGLEKSIASIVGWIKYLLQTEQKKTDFKPEQGNDDIITTSTIACNKVVKFINFYHNRITKCLDGKNVEDVLTDLGVKIHRTINEHLQQFQFNSMGAMVVICDVKEYHNCIDKFKIPLLSNLFKTLHALCNLLIIGPENLKQVSNGDQLVSFFLKILSILMKIFKNRLAWNVR</sequence>
<dbReference type="GO" id="GO:0006887">
    <property type="term" value="P:exocytosis"/>
    <property type="evidence" value="ECO:0007669"/>
    <property type="project" value="TreeGrafter"/>
</dbReference>
<protein>
    <recommendedName>
        <fullName evidence="1">Exocyst complex component Sec10-like alpha-helical bundle domain-containing protein</fullName>
    </recommendedName>
</protein>
<dbReference type="InterPro" id="IPR009976">
    <property type="entry name" value="Sec10-like"/>
</dbReference>
<accession>A0A1Y3BL66</accession>
<evidence type="ECO:0000313" key="2">
    <source>
        <dbReference type="EMBL" id="OTF81562.1"/>
    </source>
</evidence>
<feature type="domain" description="Exocyst complex component Sec10-like alpha-helical bundle" evidence="1">
    <location>
        <begin position="3"/>
        <end position="189"/>
    </location>
</feature>
<dbReference type="OrthoDB" id="125856at2759"/>
<keyword evidence="3" id="KW-1185">Reference proteome</keyword>
<dbReference type="Pfam" id="PF07393">
    <property type="entry name" value="Sec10_HB"/>
    <property type="match status" value="1"/>
</dbReference>
<evidence type="ECO:0000259" key="1">
    <source>
        <dbReference type="Pfam" id="PF07393"/>
    </source>
</evidence>
<dbReference type="EMBL" id="MUJZ01012917">
    <property type="protein sequence ID" value="OTF81562.1"/>
    <property type="molecule type" value="Genomic_DNA"/>
</dbReference>
<organism evidence="2 3">
    <name type="scientific">Euroglyphus maynei</name>
    <name type="common">Mayne's house dust mite</name>
    <dbReference type="NCBI Taxonomy" id="6958"/>
    <lineage>
        <taxon>Eukaryota</taxon>
        <taxon>Metazoa</taxon>
        <taxon>Ecdysozoa</taxon>
        <taxon>Arthropoda</taxon>
        <taxon>Chelicerata</taxon>
        <taxon>Arachnida</taxon>
        <taxon>Acari</taxon>
        <taxon>Acariformes</taxon>
        <taxon>Sarcoptiformes</taxon>
        <taxon>Astigmata</taxon>
        <taxon>Psoroptidia</taxon>
        <taxon>Analgoidea</taxon>
        <taxon>Pyroglyphidae</taxon>
        <taxon>Pyroglyphinae</taxon>
        <taxon>Euroglyphus</taxon>
    </lineage>
</organism>
<dbReference type="GO" id="GO:0000145">
    <property type="term" value="C:exocyst"/>
    <property type="evidence" value="ECO:0007669"/>
    <property type="project" value="TreeGrafter"/>
</dbReference>
<dbReference type="GO" id="GO:0006893">
    <property type="term" value="P:Golgi to plasma membrane transport"/>
    <property type="evidence" value="ECO:0007669"/>
    <property type="project" value="TreeGrafter"/>
</dbReference>
<dbReference type="PANTHER" id="PTHR12100:SF0">
    <property type="entry name" value="EXOCYST COMPLEX COMPONENT 5"/>
    <property type="match status" value="1"/>
</dbReference>